<dbReference type="GO" id="GO:0032131">
    <property type="term" value="F:alkylated DNA binding"/>
    <property type="evidence" value="ECO:0007669"/>
    <property type="project" value="TreeGrafter"/>
</dbReference>
<dbReference type="Gene3D" id="1.10.1670.40">
    <property type="match status" value="1"/>
</dbReference>
<dbReference type="GO" id="GO:0005737">
    <property type="term" value="C:cytoplasm"/>
    <property type="evidence" value="ECO:0007669"/>
    <property type="project" value="TreeGrafter"/>
</dbReference>
<dbReference type="InterPro" id="IPR011257">
    <property type="entry name" value="DNA_glycosylase"/>
</dbReference>
<dbReference type="Proteomes" id="UP000640583">
    <property type="component" value="Unassembled WGS sequence"/>
</dbReference>
<proteinExistence type="predicted"/>
<reference evidence="6" key="1">
    <citation type="submission" date="2020-10" db="EMBL/GenBank/DDBJ databases">
        <title>Paenihalocynthiibacter styelae gen. nov., sp. nov., isolated from stalked sea squirt Styela clava.</title>
        <authorList>
            <person name="Kim Y.-O."/>
            <person name="Yoon J.-H."/>
        </authorList>
    </citation>
    <scope>NUCLEOTIDE SEQUENCE</scope>
    <source>
        <strain evidence="6">MYP1-1</strain>
    </source>
</reference>
<evidence type="ECO:0000256" key="4">
    <source>
        <dbReference type="ARBA" id="ARBA00023204"/>
    </source>
</evidence>
<evidence type="ECO:0000313" key="6">
    <source>
        <dbReference type="EMBL" id="MBI1495197.1"/>
    </source>
</evidence>
<dbReference type="EC" id="3.2.2.21" evidence="2"/>
<evidence type="ECO:0000259" key="5">
    <source>
        <dbReference type="SMART" id="SM00478"/>
    </source>
</evidence>
<dbReference type="InterPro" id="IPR051912">
    <property type="entry name" value="Alkylbase_DNA_Glycosylase/TA"/>
</dbReference>
<dbReference type="SUPFAM" id="SSF48150">
    <property type="entry name" value="DNA-glycosylase"/>
    <property type="match status" value="1"/>
</dbReference>
<dbReference type="AlphaFoldDB" id="A0A8J7LR52"/>
<evidence type="ECO:0000256" key="3">
    <source>
        <dbReference type="ARBA" id="ARBA00022763"/>
    </source>
</evidence>
<protein>
    <recommendedName>
        <fullName evidence="2">DNA-3-methyladenine glycosylase II</fullName>
        <ecNumber evidence="2">3.2.2.21</ecNumber>
    </recommendedName>
</protein>
<keyword evidence="3" id="KW-0227">DNA damage</keyword>
<dbReference type="PANTHER" id="PTHR43003">
    <property type="entry name" value="DNA-3-METHYLADENINE GLYCOSYLASE"/>
    <property type="match status" value="1"/>
</dbReference>
<dbReference type="InterPro" id="IPR003265">
    <property type="entry name" value="HhH-GPD_domain"/>
</dbReference>
<organism evidence="6 7">
    <name type="scientific">Halocynthiibacter styelae</name>
    <dbReference type="NCBI Taxonomy" id="2761955"/>
    <lineage>
        <taxon>Bacteria</taxon>
        <taxon>Pseudomonadati</taxon>
        <taxon>Pseudomonadota</taxon>
        <taxon>Alphaproteobacteria</taxon>
        <taxon>Rhodobacterales</taxon>
        <taxon>Paracoccaceae</taxon>
        <taxon>Halocynthiibacter</taxon>
    </lineage>
</organism>
<dbReference type="Pfam" id="PF00730">
    <property type="entry name" value="HhH-GPD"/>
    <property type="match status" value="1"/>
</dbReference>
<dbReference type="GO" id="GO:0006285">
    <property type="term" value="P:base-excision repair, AP site formation"/>
    <property type="evidence" value="ECO:0007669"/>
    <property type="project" value="TreeGrafter"/>
</dbReference>
<sequence length="211" mass="23876">MTELLITAETIAHAVKTLSETDPRLEALFDAVGPISVPNQSLEYRSVCRIIVNQQLSGKAADTIFGRIENCIPDLNAQRILEADSELLRSCGVSKGKTEYLKLLAQRLHSNPGYFEQLAMMDTQAAKAEIWSNKGFGEWSSEIFLLFYLKRKDVFPKGDVTLNKVVAKLYGIDHSNEDKIYYLSEAWSPHRSIVSLALWRFFDLGLMTRQD</sequence>
<keyword evidence="7" id="KW-1185">Reference proteome</keyword>
<dbReference type="EMBL" id="JADCKQ010000016">
    <property type="protein sequence ID" value="MBI1495197.1"/>
    <property type="molecule type" value="Genomic_DNA"/>
</dbReference>
<comment type="caution">
    <text evidence="6">The sequence shown here is derived from an EMBL/GenBank/DDBJ whole genome shotgun (WGS) entry which is preliminary data.</text>
</comment>
<comment type="catalytic activity">
    <reaction evidence="1">
        <text>Hydrolysis of alkylated DNA, releasing 3-methyladenine, 3-methylguanine, 7-methylguanine and 7-methyladenine.</text>
        <dbReference type="EC" id="3.2.2.21"/>
    </reaction>
</comment>
<dbReference type="GO" id="GO:0043916">
    <property type="term" value="F:DNA-7-methylguanine glycosylase activity"/>
    <property type="evidence" value="ECO:0007669"/>
    <property type="project" value="TreeGrafter"/>
</dbReference>
<evidence type="ECO:0000256" key="2">
    <source>
        <dbReference type="ARBA" id="ARBA00012000"/>
    </source>
</evidence>
<dbReference type="PANTHER" id="PTHR43003:SF5">
    <property type="entry name" value="DNA-3-METHYLADENINE GLYCOSYLASE"/>
    <property type="match status" value="1"/>
</dbReference>
<dbReference type="GO" id="GO:0032993">
    <property type="term" value="C:protein-DNA complex"/>
    <property type="evidence" value="ECO:0007669"/>
    <property type="project" value="TreeGrafter"/>
</dbReference>
<dbReference type="Gene3D" id="1.10.340.30">
    <property type="entry name" value="Hypothetical protein, domain 2"/>
    <property type="match status" value="1"/>
</dbReference>
<accession>A0A8J7LR52</accession>
<dbReference type="GO" id="GO:0008725">
    <property type="term" value="F:DNA-3-methyladenine glycosylase activity"/>
    <property type="evidence" value="ECO:0007669"/>
    <property type="project" value="TreeGrafter"/>
</dbReference>
<name>A0A8J7LR52_9RHOB</name>
<dbReference type="CDD" id="cd00056">
    <property type="entry name" value="ENDO3c"/>
    <property type="match status" value="1"/>
</dbReference>
<evidence type="ECO:0000256" key="1">
    <source>
        <dbReference type="ARBA" id="ARBA00000086"/>
    </source>
</evidence>
<dbReference type="RefSeq" id="WP_228849911.1">
    <property type="nucleotide sequence ID" value="NZ_JADCKQ010000016.1"/>
</dbReference>
<dbReference type="GO" id="GO:0006307">
    <property type="term" value="P:DNA alkylation repair"/>
    <property type="evidence" value="ECO:0007669"/>
    <property type="project" value="TreeGrafter"/>
</dbReference>
<dbReference type="SMART" id="SM00478">
    <property type="entry name" value="ENDO3c"/>
    <property type="match status" value="1"/>
</dbReference>
<feature type="domain" description="HhH-GPD" evidence="5">
    <location>
        <begin position="52"/>
        <end position="207"/>
    </location>
</feature>
<keyword evidence="4" id="KW-0234">DNA repair</keyword>
<evidence type="ECO:0000313" key="7">
    <source>
        <dbReference type="Proteomes" id="UP000640583"/>
    </source>
</evidence>
<gene>
    <name evidence="6" type="ORF">H1D41_16250</name>
</gene>